<proteinExistence type="inferred from homology"/>
<dbReference type="Gene3D" id="3.30.420.40">
    <property type="match status" value="2"/>
</dbReference>
<dbReference type="Proteomes" id="UP000030341">
    <property type="component" value="Chromosome 2"/>
</dbReference>
<dbReference type="AlphaFoldDB" id="A0A0A7ELI2"/>
<dbReference type="InterPro" id="IPR036390">
    <property type="entry name" value="WH_DNA-bd_sf"/>
</dbReference>
<organism evidence="2 3">
    <name type="scientific">Pseudoalteromonas piratica</name>
    <dbReference type="NCBI Taxonomy" id="1348114"/>
    <lineage>
        <taxon>Bacteria</taxon>
        <taxon>Pseudomonadati</taxon>
        <taxon>Pseudomonadota</taxon>
        <taxon>Gammaproteobacteria</taxon>
        <taxon>Alteromonadales</taxon>
        <taxon>Pseudoalteromonadaceae</taxon>
        <taxon>Pseudoalteromonas</taxon>
    </lineage>
</organism>
<dbReference type="PANTHER" id="PTHR18964">
    <property type="entry name" value="ROK (REPRESSOR, ORF, KINASE) FAMILY"/>
    <property type="match status" value="1"/>
</dbReference>
<dbReference type="KEGG" id="pseo:OM33_17085"/>
<sequence>MKGSNAKQNKALNLRLALSQIVALGPISRVEIARNTNLTKQTITNMVETLLEHDLVSEVGIKKAEGAGKPSKMLCFNEKAAFSIAIRIMGNELFVGIFKLNGDCINSLTTLFENSELVSKATYLVNTLINIDNIDSNKILGVGLAVQDSNNFALDGHKAAKETQIELAKSLNLPVALESTASACAAYQMLFGEAQTLHSFVYVHIGNRIESSVVYNRNILLGQNGLTGALGDIFVTPETDNETGELGRLNDFASLNSLKSALNLTTQKHDDFLASLNENNKQLPIWVNKAEEPMRIAIHTIESMFNSQTIILGGDINEWLLETLIKQLRPYIPSIAQFGERQVIRLIKTPDVSQITQKGIATLPLYAALGYENHHILYCPNTLQPTQLQSLIYALDA</sequence>
<name>A0A0A7ELI2_9GAMM</name>
<dbReference type="Pfam" id="PF00480">
    <property type="entry name" value="ROK"/>
    <property type="match status" value="1"/>
</dbReference>
<dbReference type="PANTHER" id="PTHR18964:SF149">
    <property type="entry name" value="BIFUNCTIONAL UDP-N-ACETYLGLUCOSAMINE 2-EPIMERASE_N-ACETYLMANNOSAMINE KINASE"/>
    <property type="match status" value="1"/>
</dbReference>
<dbReference type="eggNOG" id="COG1940">
    <property type="taxonomic scope" value="Bacteria"/>
</dbReference>
<accession>A0A0A7ELI2</accession>
<evidence type="ECO:0000256" key="1">
    <source>
        <dbReference type="ARBA" id="ARBA00006479"/>
    </source>
</evidence>
<dbReference type="EMBL" id="CP009889">
    <property type="protein sequence ID" value="AIY66822.1"/>
    <property type="molecule type" value="Genomic_DNA"/>
</dbReference>
<gene>
    <name evidence="2" type="ORF">OM33_17085</name>
</gene>
<evidence type="ECO:0000313" key="2">
    <source>
        <dbReference type="EMBL" id="AIY66822.1"/>
    </source>
</evidence>
<dbReference type="InterPro" id="IPR036388">
    <property type="entry name" value="WH-like_DNA-bd_sf"/>
</dbReference>
<dbReference type="InterPro" id="IPR043129">
    <property type="entry name" value="ATPase_NBD"/>
</dbReference>
<dbReference type="Gene3D" id="1.10.10.10">
    <property type="entry name" value="Winged helix-like DNA-binding domain superfamily/Winged helix DNA-binding domain"/>
    <property type="match status" value="1"/>
</dbReference>
<reference evidence="2 3" key="1">
    <citation type="submission" date="2014-11" db="EMBL/GenBank/DDBJ databases">
        <title>Complete Genome Sequence of Pseudoalteromonas sp. Strain OCN003 Isolated from Kaneohe Bay, Oahu, Hawaii.</title>
        <authorList>
            <person name="Beurmann S."/>
            <person name="Videau P."/>
            <person name="Ushijima B."/>
            <person name="Smith A.M."/>
            <person name="Aeby G.S."/>
            <person name="Callahan S.M."/>
            <person name="Belcaid M."/>
        </authorList>
    </citation>
    <scope>NUCLEOTIDE SEQUENCE [LARGE SCALE GENOMIC DNA]</scope>
    <source>
        <strain evidence="2 3">OCN003</strain>
    </source>
</reference>
<evidence type="ECO:0000313" key="3">
    <source>
        <dbReference type="Proteomes" id="UP000030341"/>
    </source>
</evidence>
<comment type="similarity">
    <text evidence="1">Belongs to the ROK (NagC/XylR) family.</text>
</comment>
<dbReference type="InterPro" id="IPR000600">
    <property type="entry name" value="ROK"/>
</dbReference>
<dbReference type="HOGENOM" id="CLU_694200_0_0_6"/>
<protein>
    <submittedName>
        <fullName evidence="2">ROK family transcriptional regulator</fullName>
    </submittedName>
</protein>
<keyword evidence="3" id="KW-1185">Reference proteome</keyword>
<dbReference type="RefSeq" id="WP_040135362.1">
    <property type="nucleotide sequence ID" value="NZ_CP009889.1"/>
</dbReference>
<dbReference type="STRING" id="1348114.OM33_17085"/>
<dbReference type="SUPFAM" id="SSF53067">
    <property type="entry name" value="Actin-like ATPase domain"/>
    <property type="match status" value="2"/>
</dbReference>
<dbReference type="OrthoDB" id="8595273at2"/>
<dbReference type="SUPFAM" id="SSF46785">
    <property type="entry name" value="Winged helix' DNA-binding domain"/>
    <property type="match status" value="1"/>
</dbReference>